<protein>
    <submittedName>
        <fullName evidence="2">Uncharacterized protein</fullName>
    </submittedName>
</protein>
<name>A0A0B1TBT8_OESDE</name>
<dbReference type="Proteomes" id="UP000053660">
    <property type="component" value="Unassembled WGS sequence"/>
</dbReference>
<evidence type="ECO:0000256" key="1">
    <source>
        <dbReference type="SAM" id="MobiDB-lite"/>
    </source>
</evidence>
<sequence>LFYPRSLGLNVDDVKQLTQPADKVHSSKENSAEKDIYFVSPKKSSSEEIPHLDSFNETSNGRLSAENSLEANKSVIFP</sequence>
<evidence type="ECO:0000313" key="3">
    <source>
        <dbReference type="Proteomes" id="UP000053660"/>
    </source>
</evidence>
<evidence type="ECO:0000313" key="2">
    <source>
        <dbReference type="EMBL" id="KHJ94724.1"/>
    </source>
</evidence>
<organism evidence="2 3">
    <name type="scientific">Oesophagostomum dentatum</name>
    <name type="common">Nodular worm</name>
    <dbReference type="NCBI Taxonomy" id="61180"/>
    <lineage>
        <taxon>Eukaryota</taxon>
        <taxon>Metazoa</taxon>
        <taxon>Ecdysozoa</taxon>
        <taxon>Nematoda</taxon>
        <taxon>Chromadorea</taxon>
        <taxon>Rhabditida</taxon>
        <taxon>Rhabditina</taxon>
        <taxon>Rhabditomorpha</taxon>
        <taxon>Strongyloidea</taxon>
        <taxon>Strongylidae</taxon>
        <taxon>Oesophagostomum</taxon>
    </lineage>
</organism>
<gene>
    <name evidence="2" type="ORF">OESDEN_05342</name>
</gene>
<feature type="compositionally biased region" description="Polar residues" evidence="1">
    <location>
        <begin position="55"/>
        <end position="71"/>
    </location>
</feature>
<accession>A0A0B1TBT8</accession>
<dbReference type="EMBL" id="KN550219">
    <property type="protein sequence ID" value="KHJ94724.1"/>
    <property type="molecule type" value="Genomic_DNA"/>
</dbReference>
<feature type="region of interest" description="Disordered" evidence="1">
    <location>
        <begin position="41"/>
        <end position="78"/>
    </location>
</feature>
<proteinExistence type="predicted"/>
<dbReference type="AlphaFoldDB" id="A0A0B1TBT8"/>
<feature type="non-terminal residue" evidence="2">
    <location>
        <position position="1"/>
    </location>
</feature>
<keyword evidence="3" id="KW-1185">Reference proteome</keyword>
<reference evidence="2 3" key="1">
    <citation type="submission" date="2014-03" db="EMBL/GenBank/DDBJ databases">
        <title>Draft genome of the hookworm Oesophagostomum dentatum.</title>
        <authorList>
            <person name="Mitreva M."/>
        </authorList>
    </citation>
    <scope>NUCLEOTIDE SEQUENCE [LARGE SCALE GENOMIC DNA]</scope>
    <source>
        <strain evidence="2 3">OD-Hann</strain>
    </source>
</reference>